<evidence type="ECO:0000313" key="1">
    <source>
        <dbReference type="EMBL" id="KAK4494223.1"/>
    </source>
</evidence>
<gene>
    <name evidence="1" type="ORF">PRZ48_014521</name>
</gene>
<evidence type="ECO:0008006" key="3">
    <source>
        <dbReference type="Google" id="ProtNLM"/>
    </source>
</evidence>
<dbReference type="Pfam" id="PF06089">
    <property type="entry name" value="Asparaginase_II"/>
    <property type="match status" value="1"/>
</dbReference>
<dbReference type="PANTHER" id="PTHR42110">
    <property type="entry name" value="L-ASPARAGINASE, PUTATIVE (AFU_ORTHOLOGUE AFUA_3G11890)-RELATED"/>
    <property type="match status" value="1"/>
</dbReference>
<comment type="caution">
    <text evidence="1">The sequence shown here is derived from an EMBL/GenBank/DDBJ whole genome shotgun (WGS) entry which is preliminary data.</text>
</comment>
<proteinExistence type="predicted"/>
<organism evidence="1 2">
    <name type="scientific">Zasmidium cellare</name>
    <name type="common">Wine cellar mold</name>
    <name type="synonym">Racodium cellare</name>
    <dbReference type="NCBI Taxonomy" id="395010"/>
    <lineage>
        <taxon>Eukaryota</taxon>
        <taxon>Fungi</taxon>
        <taxon>Dikarya</taxon>
        <taxon>Ascomycota</taxon>
        <taxon>Pezizomycotina</taxon>
        <taxon>Dothideomycetes</taxon>
        <taxon>Dothideomycetidae</taxon>
        <taxon>Mycosphaerellales</taxon>
        <taxon>Mycosphaerellaceae</taxon>
        <taxon>Zasmidium</taxon>
    </lineage>
</organism>
<dbReference type="PANTHER" id="PTHR42110:SF1">
    <property type="entry name" value="L-ASPARAGINASE, PUTATIVE (AFU_ORTHOLOGUE AFUA_3G11890)-RELATED"/>
    <property type="match status" value="1"/>
</dbReference>
<dbReference type="EMBL" id="JAXOVC010000014">
    <property type="protein sequence ID" value="KAK4494223.1"/>
    <property type="molecule type" value="Genomic_DNA"/>
</dbReference>
<reference evidence="1 2" key="1">
    <citation type="journal article" date="2023" name="G3 (Bethesda)">
        <title>A chromosome-level genome assembly of Zasmidium syzygii isolated from banana leaves.</title>
        <authorList>
            <person name="van Westerhoven A.C."/>
            <person name="Mehrabi R."/>
            <person name="Talebi R."/>
            <person name="Steentjes M.B.F."/>
            <person name="Corcolon B."/>
            <person name="Chong P.A."/>
            <person name="Kema G.H.J."/>
            <person name="Seidl M.F."/>
        </authorList>
    </citation>
    <scope>NUCLEOTIDE SEQUENCE [LARGE SCALE GENOMIC DNA]</scope>
    <source>
        <strain evidence="1 2">P124</strain>
    </source>
</reference>
<protein>
    <recommendedName>
        <fullName evidence="3">L-asparaginase II</fullName>
    </recommendedName>
</protein>
<name>A0ABR0DYH1_ZASCE</name>
<sequence length="355" mass="38338">MTGPTQGGDCVIATRGDVTENTHQVHAAIVDSNGRLLYSIGNPSRVTLMRSAAKPAQALAILNTGCVETCGFDEADLALMCASHNSEQRHVDRARSMLRKAAVTEDHLECGGHPSISNDVNRSWIKEDFEPTAINNNCSGKHAGMLAGTKALGDDVDTYHLHDNSMQLEVKRVVEELTGLGSESVFWTTDGCNLPAPGVPLQNMAKLYASFATAVDATNANDQTARMSQIFHAMANHPEMVAGERRFCTALMTAYKGKLIGKVGADGCYGVAIRASPKTRRLGADGAIGIAIKIEDGNLDVLYSVAVEILKRLNMEEYGTASKLLSYHHMARWNTAGIKVGNHHHSYTLRPYNES</sequence>
<accession>A0ABR0DYH1</accession>
<dbReference type="InterPro" id="IPR010349">
    <property type="entry name" value="Asparaginase_II"/>
</dbReference>
<keyword evidence="2" id="KW-1185">Reference proteome</keyword>
<evidence type="ECO:0000313" key="2">
    <source>
        <dbReference type="Proteomes" id="UP001305779"/>
    </source>
</evidence>
<dbReference type="Proteomes" id="UP001305779">
    <property type="component" value="Unassembled WGS sequence"/>
</dbReference>